<evidence type="ECO:0000313" key="5">
    <source>
        <dbReference type="Proteomes" id="UP001596154"/>
    </source>
</evidence>
<organism evidence="4 5">
    <name type="scientific">Streptomyces bullii</name>
    <dbReference type="NCBI Taxonomy" id="349910"/>
    <lineage>
        <taxon>Bacteria</taxon>
        <taxon>Bacillati</taxon>
        <taxon>Actinomycetota</taxon>
        <taxon>Actinomycetes</taxon>
        <taxon>Kitasatosporales</taxon>
        <taxon>Streptomycetaceae</taxon>
        <taxon>Streptomyces</taxon>
    </lineage>
</organism>
<dbReference type="SUPFAM" id="SSF54631">
    <property type="entry name" value="CBS-domain pair"/>
    <property type="match status" value="1"/>
</dbReference>
<dbReference type="CDD" id="cd04622">
    <property type="entry name" value="CBS_pair_HRP1_like"/>
    <property type="match status" value="1"/>
</dbReference>
<name>A0ABW0V2G1_9ACTN</name>
<dbReference type="InterPro" id="IPR000644">
    <property type="entry name" value="CBS_dom"/>
</dbReference>
<protein>
    <submittedName>
        <fullName evidence="4">CBS domain-containing protein</fullName>
    </submittedName>
</protein>
<evidence type="ECO:0000313" key="4">
    <source>
        <dbReference type="EMBL" id="MFC5638989.1"/>
    </source>
</evidence>
<dbReference type="Pfam" id="PF00571">
    <property type="entry name" value="CBS"/>
    <property type="match status" value="2"/>
</dbReference>
<evidence type="ECO:0000256" key="1">
    <source>
        <dbReference type="ARBA" id="ARBA00022737"/>
    </source>
</evidence>
<proteinExistence type="predicted"/>
<dbReference type="RefSeq" id="WP_381030548.1">
    <property type="nucleotide sequence ID" value="NZ_JBHSNY010000015.1"/>
</dbReference>
<dbReference type="PROSITE" id="PS51371">
    <property type="entry name" value="CBS"/>
    <property type="match status" value="2"/>
</dbReference>
<dbReference type="PANTHER" id="PTHR48108:SF34">
    <property type="entry name" value="CBS DOMAIN-CONTAINING PROTEIN YHCV"/>
    <property type="match status" value="1"/>
</dbReference>
<gene>
    <name evidence="4" type="ORF">ACFPZJ_35595</name>
</gene>
<evidence type="ECO:0000256" key="2">
    <source>
        <dbReference type="PROSITE-ProRule" id="PRU00703"/>
    </source>
</evidence>
<dbReference type="Gene3D" id="3.10.580.10">
    <property type="entry name" value="CBS-domain"/>
    <property type="match status" value="1"/>
</dbReference>
<dbReference type="PANTHER" id="PTHR48108">
    <property type="entry name" value="CBS DOMAIN-CONTAINING PROTEIN CBSX2, CHLOROPLASTIC"/>
    <property type="match status" value="1"/>
</dbReference>
<feature type="domain" description="CBS" evidence="3">
    <location>
        <begin position="74"/>
        <end position="134"/>
    </location>
</feature>
<dbReference type="Proteomes" id="UP001596154">
    <property type="component" value="Unassembled WGS sequence"/>
</dbReference>
<dbReference type="InterPro" id="IPR046342">
    <property type="entry name" value="CBS_dom_sf"/>
</dbReference>
<feature type="domain" description="CBS" evidence="3">
    <location>
        <begin position="9"/>
        <end position="66"/>
    </location>
</feature>
<sequence length="141" mass="15137">MTRRIRDVMSPDAASVEPMTTVARAARLMRERDIGDVLVAYDCDLFGVLTDRDIVVRAVAEGRDPEATPVGSLCTRPPVVTLAPDDTTDDAIALMRRHAVRRLPVVERGGCPVGIVSLGDLATAEDPHSVLADISRAEPGH</sequence>
<dbReference type="InterPro" id="IPR051462">
    <property type="entry name" value="CBS_domain-containing"/>
</dbReference>
<keyword evidence="1" id="KW-0677">Repeat</keyword>
<accession>A0ABW0V2G1</accession>
<dbReference type="SMART" id="SM00116">
    <property type="entry name" value="CBS"/>
    <property type="match status" value="2"/>
</dbReference>
<comment type="caution">
    <text evidence="4">The sequence shown here is derived from an EMBL/GenBank/DDBJ whole genome shotgun (WGS) entry which is preliminary data.</text>
</comment>
<dbReference type="EMBL" id="JBHSNY010000015">
    <property type="protein sequence ID" value="MFC5638989.1"/>
    <property type="molecule type" value="Genomic_DNA"/>
</dbReference>
<keyword evidence="5" id="KW-1185">Reference proteome</keyword>
<keyword evidence="2" id="KW-0129">CBS domain</keyword>
<evidence type="ECO:0000259" key="3">
    <source>
        <dbReference type="PROSITE" id="PS51371"/>
    </source>
</evidence>
<reference evidence="5" key="1">
    <citation type="journal article" date="2019" name="Int. J. Syst. Evol. Microbiol.">
        <title>The Global Catalogue of Microorganisms (GCM) 10K type strain sequencing project: providing services to taxonomists for standard genome sequencing and annotation.</title>
        <authorList>
            <consortium name="The Broad Institute Genomics Platform"/>
            <consortium name="The Broad Institute Genome Sequencing Center for Infectious Disease"/>
            <person name="Wu L."/>
            <person name="Ma J."/>
        </authorList>
    </citation>
    <scope>NUCLEOTIDE SEQUENCE [LARGE SCALE GENOMIC DNA]</scope>
    <source>
        <strain evidence="5">CGMCC 4.7248</strain>
    </source>
</reference>